<dbReference type="PANTHER" id="PTHR45790">
    <property type="entry name" value="SIROHEME SYNTHASE-RELATED"/>
    <property type="match status" value="1"/>
</dbReference>
<dbReference type="InterPro" id="IPR014777">
    <property type="entry name" value="4pyrrole_Mease_sub1"/>
</dbReference>
<dbReference type="EC" id="2.1.1.107" evidence="2"/>
<dbReference type="EMBL" id="BDCO01000002">
    <property type="protein sequence ID" value="GAT31654.1"/>
    <property type="molecule type" value="Genomic_DNA"/>
</dbReference>
<dbReference type="SUPFAM" id="SSF53790">
    <property type="entry name" value="Tetrapyrrole methylase"/>
    <property type="match status" value="1"/>
</dbReference>
<dbReference type="SUPFAM" id="SSF69618">
    <property type="entry name" value="HemD-like"/>
    <property type="match status" value="1"/>
</dbReference>
<keyword evidence="6" id="KW-0949">S-adenosyl-L-methionine</keyword>
<comment type="caution">
    <text evidence="13">The sequence shown here is derived from an EMBL/GenBank/DDBJ whole genome shotgun (WGS) entry which is preliminary data.</text>
</comment>
<evidence type="ECO:0000259" key="12">
    <source>
        <dbReference type="Pfam" id="PF02602"/>
    </source>
</evidence>
<keyword evidence="14" id="KW-1185">Reference proteome</keyword>
<evidence type="ECO:0000256" key="2">
    <source>
        <dbReference type="ARBA" id="ARBA00012162"/>
    </source>
</evidence>
<dbReference type="GO" id="GO:0019354">
    <property type="term" value="P:siroheme biosynthetic process"/>
    <property type="evidence" value="ECO:0007669"/>
    <property type="project" value="InterPro"/>
</dbReference>
<dbReference type="InterPro" id="IPR014776">
    <property type="entry name" value="4pyrrole_Mease_sub2"/>
</dbReference>
<dbReference type="PROSITE" id="PS00839">
    <property type="entry name" value="SUMT_1"/>
    <property type="match status" value="1"/>
</dbReference>
<dbReference type="STRING" id="690879.TSACC_248"/>
<evidence type="ECO:0000259" key="11">
    <source>
        <dbReference type="Pfam" id="PF00590"/>
    </source>
</evidence>
<dbReference type="Pfam" id="PF02602">
    <property type="entry name" value="HEM4"/>
    <property type="match status" value="1"/>
</dbReference>
<dbReference type="GO" id="GO:0004851">
    <property type="term" value="F:uroporphyrin-III C-methyltransferase activity"/>
    <property type="evidence" value="ECO:0007669"/>
    <property type="project" value="UniProtKB-EC"/>
</dbReference>
<dbReference type="RefSeq" id="WP_075077546.1">
    <property type="nucleotide sequence ID" value="NZ_BDCO01000002.1"/>
</dbReference>
<dbReference type="AlphaFoldDB" id="A0A146G3N4"/>
<dbReference type="Gene3D" id="3.40.1010.10">
    <property type="entry name" value="Cobalt-precorrin-4 Transmethylase, Domain 1"/>
    <property type="match status" value="1"/>
</dbReference>
<organism evidence="13 14">
    <name type="scientific">Terrimicrobium sacchariphilum</name>
    <dbReference type="NCBI Taxonomy" id="690879"/>
    <lineage>
        <taxon>Bacteria</taxon>
        <taxon>Pseudomonadati</taxon>
        <taxon>Verrucomicrobiota</taxon>
        <taxon>Terrimicrobiia</taxon>
        <taxon>Terrimicrobiales</taxon>
        <taxon>Terrimicrobiaceae</taxon>
        <taxon>Terrimicrobium</taxon>
    </lineage>
</organism>
<evidence type="ECO:0000256" key="4">
    <source>
        <dbReference type="ARBA" id="ARBA00022603"/>
    </source>
</evidence>
<dbReference type="CDD" id="cd11642">
    <property type="entry name" value="SUMT"/>
    <property type="match status" value="1"/>
</dbReference>
<keyword evidence="3" id="KW-0169">Cobalamin biosynthesis</keyword>
<dbReference type="CDD" id="cd06578">
    <property type="entry name" value="HemD"/>
    <property type="match status" value="1"/>
</dbReference>
<keyword evidence="4 10" id="KW-0489">Methyltransferase</keyword>
<dbReference type="FunFam" id="3.40.1010.10:FF:000001">
    <property type="entry name" value="Siroheme synthase"/>
    <property type="match status" value="1"/>
</dbReference>
<dbReference type="GO" id="GO:0004852">
    <property type="term" value="F:uroporphyrinogen-III synthase activity"/>
    <property type="evidence" value="ECO:0007669"/>
    <property type="project" value="InterPro"/>
</dbReference>
<comment type="pathway">
    <text evidence="9">Cofactor biosynthesis; adenosylcobalamin biosynthesis; precorrin-2 from uroporphyrinogen III: step 1/1.</text>
</comment>
<gene>
    <name evidence="13" type="ORF">TSACC_248</name>
</gene>
<sequence>MKSGICYLVGAGPGDPGLLTLKGRACIEKADVLVYDYLSNPLFTQWAPEGAEKIYVGKKAGTHTLSQEEINALLVKKTFEGKTVVRLKGGDPFIFGRGGEEAEALVAAKCKFEIVPGISSAIAGPAYAGIPVTHRAHNTALTIFTGHEDPTKTESSIDYSAIAKTPGTKVMLMGIERLGVITAGLAEAGMPKDTPVALIRWATTPEQETLTGTLGDIAAKAKVLEFKAPAVAVFGEVVNLRDKLNWFEKLPLFGKRIAVTRTRQQAGELVRQLRELGADAYEMPTIRIEPAPNKREFYELVADAHIYDWIVFTSPNGVDAFFKAFFEIYRDARDLGGARIAAIGPATADRVRAFHLQVDVQPEKYVAEAIIDELQKETSVENLKFLLARAEGAREVLATQLTKLGAIVDEAVAYRTVPETDDVSGGIKRFREEGADMITFTSSSTAENFAALKLPLPEKLKVASIGPVTTKTVRKLGLDVDVEAPQHDIPGLVKAITKYVVSEG</sequence>
<dbReference type="PROSITE" id="PS00840">
    <property type="entry name" value="SUMT_2"/>
    <property type="match status" value="1"/>
</dbReference>
<keyword evidence="7" id="KW-0627">Porphyrin biosynthesis</keyword>
<dbReference type="OrthoDB" id="9815856at2"/>
<protein>
    <recommendedName>
        <fullName evidence="2">uroporphyrinogen-III C-methyltransferase</fullName>
        <ecNumber evidence="2">2.1.1.107</ecNumber>
    </recommendedName>
</protein>
<feature type="domain" description="Tetrapyrrole methylase" evidence="11">
    <location>
        <begin position="7"/>
        <end position="217"/>
    </location>
</feature>
<evidence type="ECO:0000256" key="8">
    <source>
        <dbReference type="ARBA" id="ARBA00025705"/>
    </source>
</evidence>
<comment type="pathway">
    <text evidence="8">Porphyrin-containing compound metabolism; siroheme biosynthesis; precorrin-2 from uroporphyrinogen III: step 1/1.</text>
</comment>
<reference evidence="14" key="1">
    <citation type="journal article" date="2017" name="Genome Announc.">
        <title>Draft Genome Sequence of Terrimicrobium sacchariphilum NM-5T, a Facultative Anaerobic Soil Bacterium of the Class Spartobacteria.</title>
        <authorList>
            <person name="Qiu Y.L."/>
            <person name="Tourlousse D.M."/>
            <person name="Matsuura N."/>
            <person name="Ohashi A."/>
            <person name="Sekiguchi Y."/>
        </authorList>
    </citation>
    <scope>NUCLEOTIDE SEQUENCE [LARGE SCALE GENOMIC DNA]</scope>
    <source>
        <strain evidence="14">NM-5</strain>
    </source>
</reference>
<feature type="domain" description="Tetrapyrrole biosynthesis uroporphyrinogen III synthase" evidence="12">
    <location>
        <begin position="268"/>
        <end position="493"/>
    </location>
</feature>
<name>A0A146G3N4_TERSA</name>
<dbReference type="GO" id="GO:0009236">
    <property type="term" value="P:cobalamin biosynthetic process"/>
    <property type="evidence" value="ECO:0007669"/>
    <property type="project" value="UniProtKB-KW"/>
</dbReference>
<dbReference type="InterPro" id="IPR000878">
    <property type="entry name" value="4pyrrol_Mease"/>
</dbReference>
<dbReference type="GO" id="GO:0032259">
    <property type="term" value="P:methylation"/>
    <property type="evidence" value="ECO:0007669"/>
    <property type="project" value="UniProtKB-KW"/>
</dbReference>
<dbReference type="Pfam" id="PF00590">
    <property type="entry name" value="TP_methylase"/>
    <property type="match status" value="1"/>
</dbReference>
<dbReference type="InterPro" id="IPR050161">
    <property type="entry name" value="Siro_Cobalamin_biosynth"/>
</dbReference>
<evidence type="ECO:0000256" key="10">
    <source>
        <dbReference type="RuleBase" id="RU003960"/>
    </source>
</evidence>
<evidence type="ECO:0000256" key="3">
    <source>
        <dbReference type="ARBA" id="ARBA00022573"/>
    </source>
</evidence>
<dbReference type="NCBIfam" id="TIGR01469">
    <property type="entry name" value="cobA_cysG_Cterm"/>
    <property type="match status" value="1"/>
</dbReference>
<dbReference type="InterPro" id="IPR036108">
    <property type="entry name" value="4pyrrol_syn_uPrphyn_synt_sf"/>
</dbReference>
<dbReference type="InterPro" id="IPR003043">
    <property type="entry name" value="Uropor_MeTrfase_CS"/>
</dbReference>
<dbReference type="NCBIfam" id="NF004790">
    <property type="entry name" value="PRK06136.1"/>
    <property type="match status" value="1"/>
</dbReference>
<proteinExistence type="inferred from homology"/>
<evidence type="ECO:0000313" key="14">
    <source>
        <dbReference type="Proteomes" id="UP000076023"/>
    </source>
</evidence>
<dbReference type="InterPro" id="IPR035996">
    <property type="entry name" value="4pyrrol_Methylase_sf"/>
</dbReference>
<dbReference type="InterPro" id="IPR006366">
    <property type="entry name" value="CobA/CysG_C"/>
</dbReference>
<evidence type="ECO:0000256" key="5">
    <source>
        <dbReference type="ARBA" id="ARBA00022679"/>
    </source>
</evidence>
<evidence type="ECO:0000256" key="7">
    <source>
        <dbReference type="ARBA" id="ARBA00023244"/>
    </source>
</evidence>
<evidence type="ECO:0000256" key="9">
    <source>
        <dbReference type="ARBA" id="ARBA00060548"/>
    </source>
</evidence>
<dbReference type="FunFam" id="3.30.950.10:FF:000001">
    <property type="entry name" value="Siroheme synthase"/>
    <property type="match status" value="1"/>
</dbReference>
<evidence type="ECO:0000313" key="13">
    <source>
        <dbReference type="EMBL" id="GAT31654.1"/>
    </source>
</evidence>
<keyword evidence="5 10" id="KW-0808">Transferase</keyword>
<dbReference type="Gene3D" id="3.40.50.10090">
    <property type="match status" value="2"/>
</dbReference>
<evidence type="ECO:0000256" key="1">
    <source>
        <dbReference type="ARBA" id="ARBA00005879"/>
    </source>
</evidence>
<dbReference type="InterPro" id="IPR003754">
    <property type="entry name" value="4pyrrol_synth_uPrphyn_synth"/>
</dbReference>
<dbReference type="PANTHER" id="PTHR45790:SF3">
    <property type="entry name" value="S-ADENOSYL-L-METHIONINE-DEPENDENT UROPORPHYRINOGEN III METHYLTRANSFERASE, CHLOROPLASTIC"/>
    <property type="match status" value="1"/>
</dbReference>
<dbReference type="Proteomes" id="UP000076023">
    <property type="component" value="Unassembled WGS sequence"/>
</dbReference>
<comment type="similarity">
    <text evidence="1 10">Belongs to the precorrin methyltransferase family.</text>
</comment>
<evidence type="ECO:0000256" key="6">
    <source>
        <dbReference type="ARBA" id="ARBA00022691"/>
    </source>
</evidence>
<dbReference type="Gene3D" id="3.30.950.10">
    <property type="entry name" value="Methyltransferase, Cobalt-precorrin-4 Transmethylase, Domain 2"/>
    <property type="match status" value="1"/>
</dbReference>
<dbReference type="InParanoid" id="A0A146G3N4"/>
<accession>A0A146G3N4</accession>